<dbReference type="Gene3D" id="3.90.550.10">
    <property type="entry name" value="Spore Coat Polysaccharide Biosynthesis Protein SpsA, Chain A"/>
    <property type="match status" value="1"/>
</dbReference>
<evidence type="ECO:0000256" key="8">
    <source>
        <dbReference type="ARBA" id="ARBA00022723"/>
    </source>
</evidence>
<dbReference type="SUPFAM" id="SSF56784">
    <property type="entry name" value="HAD-like"/>
    <property type="match status" value="1"/>
</dbReference>
<comment type="caution">
    <text evidence="11">The sequence shown here is derived from an EMBL/GenBank/DDBJ whole genome shotgun (WGS) entry which is preliminary data.</text>
</comment>
<reference evidence="11 12" key="2">
    <citation type="submission" date="2024-09" db="EMBL/GenBank/DDBJ databases">
        <title>Draft genome sequence of Candidatus Magnetaquicoccaceae bacterium FCR-1.</title>
        <authorList>
            <person name="Shimoshige H."/>
            <person name="Shimamura S."/>
            <person name="Taoka A."/>
            <person name="Kobayashi H."/>
            <person name="Maekawa T."/>
        </authorList>
    </citation>
    <scope>NUCLEOTIDE SEQUENCE [LARGE SCALE GENOMIC DNA]</scope>
    <source>
        <strain evidence="11 12">FCR-1</strain>
    </source>
</reference>
<keyword evidence="8" id="KW-0479">Metal-binding</keyword>
<dbReference type="EC" id="2.7.7.43" evidence="7"/>
<evidence type="ECO:0000256" key="4">
    <source>
        <dbReference type="ARBA" id="ARBA00005893"/>
    </source>
</evidence>
<proteinExistence type="inferred from homology"/>
<dbReference type="InterPro" id="IPR023214">
    <property type="entry name" value="HAD_sf"/>
</dbReference>
<dbReference type="SFLD" id="SFLDS00003">
    <property type="entry name" value="Haloacid_Dehalogenase"/>
    <property type="match status" value="1"/>
</dbReference>
<dbReference type="Proteomes" id="UP001628193">
    <property type="component" value="Unassembled WGS sequence"/>
</dbReference>
<dbReference type="InterPro" id="IPR050793">
    <property type="entry name" value="CMP-NeuNAc_synthase"/>
</dbReference>
<evidence type="ECO:0000256" key="9">
    <source>
        <dbReference type="ARBA" id="ARBA00022801"/>
    </source>
</evidence>
<gene>
    <name evidence="11" type="ORF">SIID45300_02749</name>
</gene>
<sequence length="396" mass="43258">MKLLAIIPARCGAKGSTNRFLQDLGGRPLLAWTIEHALNCPAVTRTVVLTDQEEIAQSARLAGAEVPILIPATLAREGVSLEAALAPLMEEFAKREFFKPDAIMILSPTTPLRSPGRVTAAVWQFQAEGADSLVSVCAQPQLFWTNPRNPRPGFDLRLRTRIQEMGEAERSFRENGSITIARGELLRENKSLVGSKVTLFLMDEKESQEIDTLLNCRPSQEWRCERIAPEPVRGSPLAWMDAIVFDFDGVLTDNRVLVNQDGIESVLCSRGDGMGFDILRAAGIPAFIMSTETNPVVSARARKLKLPVFQAVRDKGAALESLCREHGFKPERIIFVGNDINDLPAMKIAGFPVAVADAQAVVRKAAWRVLKTPGGFGIVRELIEGILGLPDAMPGA</sequence>
<dbReference type="Gene3D" id="3.40.50.1000">
    <property type="entry name" value="HAD superfamily/HAD-like"/>
    <property type="match status" value="1"/>
</dbReference>
<dbReference type="InterPro" id="IPR003329">
    <property type="entry name" value="Cytidylyl_trans"/>
</dbReference>
<dbReference type="RefSeq" id="WP_420906072.1">
    <property type="nucleotide sequence ID" value="NZ_BAAFGK010000004.1"/>
</dbReference>
<dbReference type="Pfam" id="PF02348">
    <property type="entry name" value="CTP_transf_3"/>
    <property type="match status" value="1"/>
</dbReference>
<dbReference type="SFLD" id="SFLDG01138">
    <property type="entry name" value="C1.6.2:_Deoxy-d-mannose-octulo"/>
    <property type="match status" value="1"/>
</dbReference>
<evidence type="ECO:0000256" key="3">
    <source>
        <dbReference type="ARBA" id="ARBA00005141"/>
    </source>
</evidence>
<keyword evidence="10" id="KW-0460">Magnesium</keyword>
<dbReference type="PANTHER" id="PTHR21485">
    <property type="entry name" value="HAD SUPERFAMILY MEMBERS CMAS AND KDSC"/>
    <property type="match status" value="1"/>
</dbReference>
<dbReference type="InterPro" id="IPR010023">
    <property type="entry name" value="KdsC_fam"/>
</dbReference>
<reference evidence="11 12" key="1">
    <citation type="submission" date="2024-05" db="EMBL/GenBank/DDBJ databases">
        <authorList>
            <consortium name="Candidatus Magnetaquicoccaceae bacterium FCR-1 genome sequencing consortium"/>
            <person name="Shimoshige H."/>
            <person name="Shimamura S."/>
            <person name="Taoka A."/>
            <person name="Kobayashi H."/>
            <person name="Maekawa T."/>
        </authorList>
    </citation>
    <scope>NUCLEOTIDE SEQUENCE [LARGE SCALE GENOMIC DNA]</scope>
    <source>
        <strain evidence="11 12">FCR-1</strain>
    </source>
</reference>
<dbReference type="SUPFAM" id="SSF53448">
    <property type="entry name" value="Nucleotide-diphospho-sugar transferases"/>
    <property type="match status" value="1"/>
</dbReference>
<comment type="subunit">
    <text evidence="6">Homotetramer.</text>
</comment>
<evidence type="ECO:0000256" key="10">
    <source>
        <dbReference type="ARBA" id="ARBA00022842"/>
    </source>
</evidence>
<evidence type="ECO:0000256" key="1">
    <source>
        <dbReference type="ARBA" id="ARBA00001862"/>
    </source>
</evidence>
<comment type="cofactor">
    <cofactor evidence="2">
        <name>Mg(2+)</name>
        <dbReference type="ChEBI" id="CHEBI:18420"/>
    </cofactor>
</comment>
<dbReference type="Pfam" id="PF08282">
    <property type="entry name" value="Hydrolase_3"/>
    <property type="match status" value="1"/>
</dbReference>
<evidence type="ECO:0000313" key="12">
    <source>
        <dbReference type="Proteomes" id="UP001628193"/>
    </source>
</evidence>
<protein>
    <recommendedName>
        <fullName evidence="7">N-acylneuraminate cytidylyltransferase</fullName>
        <ecNumber evidence="7">2.7.7.43</ecNumber>
    </recommendedName>
</protein>
<dbReference type="InterPro" id="IPR036412">
    <property type="entry name" value="HAD-like_sf"/>
</dbReference>
<comment type="similarity">
    <text evidence="4">Belongs to the KdsC family.</text>
</comment>
<dbReference type="CDD" id="cd02513">
    <property type="entry name" value="CMP-NeuAc_Synthase"/>
    <property type="match status" value="1"/>
</dbReference>
<dbReference type="SFLD" id="SFLDG01136">
    <property type="entry name" value="C1.6:_Phosphoserine_Phosphatas"/>
    <property type="match status" value="1"/>
</dbReference>
<dbReference type="InterPro" id="IPR029044">
    <property type="entry name" value="Nucleotide-diphossugar_trans"/>
</dbReference>
<dbReference type="EMBL" id="BAAFGK010000004">
    <property type="protein sequence ID" value="GAB0058400.1"/>
    <property type="molecule type" value="Genomic_DNA"/>
</dbReference>
<comment type="pathway">
    <text evidence="3">Amino-sugar metabolism; N-acetylneuraminate metabolism.</text>
</comment>
<evidence type="ECO:0000256" key="2">
    <source>
        <dbReference type="ARBA" id="ARBA00001946"/>
    </source>
</evidence>
<accession>A0ABQ0CCH4</accession>
<evidence type="ECO:0000256" key="7">
    <source>
        <dbReference type="ARBA" id="ARBA00012491"/>
    </source>
</evidence>
<comment type="similarity">
    <text evidence="5">Belongs to the CMP-NeuNAc synthase family.</text>
</comment>
<evidence type="ECO:0000256" key="6">
    <source>
        <dbReference type="ARBA" id="ARBA00011881"/>
    </source>
</evidence>
<comment type="catalytic activity">
    <reaction evidence="1">
        <text>an N-acylneuraminate + CTP = a CMP-N-acyl-beta-neuraminate + diphosphate</text>
        <dbReference type="Rhea" id="RHEA:11344"/>
        <dbReference type="ChEBI" id="CHEBI:33019"/>
        <dbReference type="ChEBI" id="CHEBI:37563"/>
        <dbReference type="ChEBI" id="CHEBI:60073"/>
        <dbReference type="ChEBI" id="CHEBI:68671"/>
        <dbReference type="EC" id="2.7.7.43"/>
    </reaction>
</comment>
<name>A0ABQ0CCH4_9PROT</name>
<keyword evidence="9" id="KW-0378">Hydrolase</keyword>
<organism evidence="11 12">
    <name type="scientific">Candidatus Magnetaquiglobus chichijimensis</name>
    <dbReference type="NCBI Taxonomy" id="3141448"/>
    <lineage>
        <taxon>Bacteria</taxon>
        <taxon>Pseudomonadati</taxon>
        <taxon>Pseudomonadota</taxon>
        <taxon>Magnetococcia</taxon>
        <taxon>Magnetococcales</taxon>
        <taxon>Candidatus Magnetaquicoccaceae</taxon>
        <taxon>Candidatus Magnetaquiglobus</taxon>
    </lineage>
</organism>
<dbReference type="PANTHER" id="PTHR21485:SF3">
    <property type="entry name" value="N-ACYLNEURAMINATE CYTIDYLYLTRANSFERASE"/>
    <property type="match status" value="1"/>
</dbReference>
<evidence type="ECO:0000313" key="11">
    <source>
        <dbReference type="EMBL" id="GAB0058400.1"/>
    </source>
</evidence>
<evidence type="ECO:0000256" key="5">
    <source>
        <dbReference type="ARBA" id="ARBA00010726"/>
    </source>
</evidence>
<keyword evidence="12" id="KW-1185">Reference proteome</keyword>